<gene>
    <name evidence="4" type="ORF">AMECASPLE_015062</name>
</gene>
<sequence length="222" mass="24062">MDSRQRKRSGGGTLWRIYLYLACVYSASAELRYSVSEELNPGSVVGNIARDLSFTAQRIVQRKLRVVSESAVEYFEQKPPNNDWRFTQGQRPGPSGATGGPEVAMGTGPWPQPPTEAEQLQALMAAANEVSEATATLGPGTMGLSTRYSPQFTLQHVPDYRQNVYIPGSTATLTSNPQQQQATAQQATQQALPPPQASAQAEPPKAAQTPASKKKSTKKEKK</sequence>
<comment type="caution">
    <text evidence="4">The sequence shown here is derived from an EMBL/GenBank/DDBJ whole genome shotgun (WGS) entry which is preliminary data.</text>
</comment>
<feature type="chain" id="PRO_5046670899" description="Cadherin C-terminal catenin-binding domain-containing protein" evidence="2">
    <location>
        <begin position="30"/>
        <end position="222"/>
    </location>
</feature>
<protein>
    <recommendedName>
        <fullName evidence="3">Cadherin C-terminal catenin-binding domain-containing protein</fullName>
    </recommendedName>
</protein>
<keyword evidence="2" id="KW-0732">Signal</keyword>
<organism evidence="4 5">
    <name type="scientific">Ameca splendens</name>
    <dbReference type="NCBI Taxonomy" id="208324"/>
    <lineage>
        <taxon>Eukaryota</taxon>
        <taxon>Metazoa</taxon>
        <taxon>Chordata</taxon>
        <taxon>Craniata</taxon>
        <taxon>Vertebrata</taxon>
        <taxon>Euteleostomi</taxon>
        <taxon>Actinopterygii</taxon>
        <taxon>Neopterygii</taxon>
        <taxon>Teleostei</taxon>
        <taxon>Neoteleostei</taxon>
        <taxon>Acanthomorphata</taxon>
        <taxon>Ovalentaria</taxon>
        <taxon>Atherinomorphae</taxon>
        <taxon>Cyprinodontiformes</taxon>
        <taxon>Goodeidae</taxon>
        <taxon>Ameca</taxon>
    </lineage>
</organism>
<feature type="compositionally biased region" description="Basic residues" evidence="1">
    <location>
        <begin position="212"/>
        <end position="222"/>
    </location>
</feature>
<feature type="domain" description="Cadherin C-terminal catenin-binding" evidence="3">
    <location>
        <begin position="78"/>
        <end position="219"/>
    </location>
</feature>
<feature type="signal peptide" evidence="2">
    <location>
        <begin position="1"/>
        <end position="29"/>
    </location>
</feature>
<dbReference type="InterPro" id="IPR031904">
    <property type="entry name" value="Cadherin_CBD"/>
</dbReference>
<name>A0ABV0YNR2_9TELE</name>
<evidence type="ECO:0000256" key="2">
    <source>
        <dbReference type="SAM" id="SignalP"/>
    </source>
</evidence>
<dbReference type="EMBL" id="JAHRIP010038665">
    <property type="protein sequence ID" value="MEQ2295494.1"/>
    <property type="molecule type" value="Genomic_DNA"/>
</dbReference>
<evidence type="ECO:0000256" key="1">
    <source>
        <dbReference type="SAM" id="MobiDB-lite"/>
    </source>
</evidence>
<proteinExistence type="predicted"/>
<evidence type="ECO:0000313" key="4">
    <source>
        <dbReference type="EMBL" id="MEQ2295494.1"/>
    </source>
</evidence>
<dbReference type="Gene3D" id="2.60.40.60">
    <property type="entry name" value="Cadherins"/>
    <property type="match status" value="1"/>
</dbReference>
<feature type="compositionally biased region" description="Low complexity" evidence="1">
    <location>
        <begin position="177"/>
        <end position="211"/>
    </location>
</feature>
<reference evidence="4 5" key="1">
    <citation type="submission" date="2021-06" db="EMBL/GenBank/DDBJ databases">
        <authorList>
            <person name="Palmer J.M."/>
        </authorList>
    </citation>
    <scope>NUCLEOTIDE SEQUENCE [LARGE SCALE GENOMIC DNA]</scope>
    <source>
        <strain evidence="4 5">AS_MEX2019</strain>
        <tissue evidence="4">Muscle</tissue>
    </source>
</reference>
<evidence type="ECO:0000259" key="3">
    <source>
        <dbReference type="Pfam" id="PF15974"/>
    </source>
</evidence>
<accession>A0ABV0YNR2</accession>
<feature type="region of interest" description="Disordered" evidence="1">
    <location>
        <begin position="79"/>
        <end position="115"/>
    </location>
</feature>
<dbReference type="Pfam" id="PF15974">
    <property type="entry name" value="Cadherin_tail"/>
    <property type="match status" value="1"/>
</dbReference>
<feature type="region of interest" description="Disordered" evidence="1">
    <location>
        <begin position="168"/>
        <end position="222"/>
    </location>
</feature>
<evidence type="ECO:0000313" key="5">
    <source>
        <dbReference type="Proteomes" id="UP001469553"/>
    </source>
</evidence>
<keyword evidence="5" id="KW-1185">Reference proteome</keyword>
<dbReference type="Proteomes" id="UP001469553">
    <property type="component" value="Unassembled WGS sequence"/>
</dbReference>